<evidence type="ECO:0000313" key="4">
    <source>
        <dbReference type="Proteomes" id="UP000002499"/>
    </source>
</evidence>
<evidence type="ECO:0000256" key="1">
    <source>
        <dbReference type="SAM" id="MobiDB-lite"/>
    </source>
</evidence>
<feature type="region of interest" description="Disordered" evidence="1">
    <location>
        <begin position="431"/>
        <end position="454"/>
    </location>
</feature>
<dbReference type="InterPro" id="IPR046797">
    <property type="entry name" value="PDDEXK_12"/>
</dbReference>
<accession>E9EEW1</accession>
<organism evidence="4">
    <name type="scientific">Metarhizium acridum (strain CQMa 102)</name>
    <dbReference type="NCBI Taxonomy" id="655827"/>
    <lineage>
        <taxon>Eukaryota</taxon>
        <taxon>Fungi</taxon>
        <taxon>Dikarya</taxon>
        <taxon>Ascomycota</taxon>
        <taxon>Pezizomycotina</taxon>
        <taxon>Sordariomycetes</taxon>
        <taxon>Hypocreomycetidae</taxon>
        <taxon>Hypocreales</taxon>
        <taxon>Clavicipitaceae</taxon>
        <taxon>Metarhizium</taxon>
    </lineage>
</organism>
<dbReference type="OrthoDB" id="5244165at2759"/>
<reference evidence="3 4" key="1">
    <citation type="journal article" date="2011" name="PLoS Genet.">
        <title>Genome sequencing and comparative transcriptomics of the model entomopathogenic fungi Metarhizium anisopliae and M. acridum.</title>
        <authorList>
            <person name="Gao Q."/>
            <person name="Jin K."/>
            <person name="Ying S.H."/>
            <person name="Zhang Y."/>
            <person name="Xiao G."/>
            <person name="Shang Y."/>
            <person name="Duan Z."/>
            <person name="Hu X."/>
            <person name="Xie X.Q."/>
            <person name="Zhou G."/>
            <person name="Peng G."/>
            <person name="Luo Z."/>
            <person name="Huang W."/>
            <person name="Wang B."/>
            <person name="Fang W."/>
            <person name="Wang S."/>
            <person name="Zhong Y."/>
            <person name="Ma L.J."/>
            <person name="St Leger R.J."/>
            <person name="Zhao G.P."/>
            <person name="Pei Y."/>
            <person name="Feng M.G."/>
            <person name="Xia Y."/>
            <person name="Wang C."/>
        </authorList>
    </citation>
    <scope>NUCLEOTIDE SEQUENCE [LARGE SCALE GENOMIC DNA]</scope>
    <source>
        <strain evidence="3 4">CQMa 102</strain>
    </source>
</reference>
<name>E9EEW1_METAQ</name>
<feature type="domain" description="PD-(D/E)XK nuclease-like" evidence="2">
    <location>
        <begin position="145"/>
        <end position="349"/>
    </location>
</feature>
<protein>
    <recommendedName>
        <fullName evidence="2">PD-(D/E)XK nuclease-like domain-containing protein</fullName>
    </recommendedName>
</protein>
<evidence type="ECO:0000313" key="3">
    <source>
        <dbReference type="EMBL" id="EFY85572.1"/>
    </source>
</evidence>
<evidence type="ECO:0000259" key="2">
    <source>
        <dbReference type="Pfam" id="PF20516"/>
    </source>
</evidence>
<dbReference type="Proteomes" id="UP000002499">
    <property type="component" value="Unassembled WGS sequence"/>
</dbReference>
<dbReference type="AlphaFoldDB" id="E9EEW1"/>
<feature type="compositionally biased region" description="Basic and acidic residues" evidence="1">
    <location>
        <begin position="431"/>
        <end position="446"/>
    </location>
</feature>
<gene>
    <name evidence="3" type="ORF">MAC_08409</name>
</gene>
<dbReference type="InParanoid" id="E9EEW1"/>
<keyword evidence="4" id="KW-1185">Reference proteome</keyword>
<sequence>MHCRPEIVAAWSEEVPASGWLSDPFTGTSHSNHQLSPALSTASRIEDDIFVDPDEETVSTSSATSSRRSKSPVKRVIDLESLGVRFRSLSKAEALGPEGQTLFYDLSDLASGLGTIPKSLWDDSPEFRNELGRKPHESYFTYAGDICQDFATIQGIVEHSIRCNDELEPEGEWNNAVHGKLLAHVFDKKHGAVGFRSTISDRIDSQWLPKHPSGLRSSRMFDFCCYVRGDDATQVRLADTRRLWDPSVNSFNRPGLNGKIAPFLIETKTISRTEAEARDQLGTCILAQIERLKSMAKNSPTAQAVLKQMIFPLSYVNGARWTLMFARIDSADYSKIIIHVTALQSDTSNVAMACQSATESKYNYVGFNMLLMTQMNPMNYLSMATSSGAIHDAFSQARSNESDQTSFEVPSDGWKRMQLHVAPHVAIQHALPEKRPTQINEGEAHDQVQSWTTQ</sequence>
<dbReference type="HOGENOM" id="CLU_602808_0_0_1"/>
<proteinExistence type="predicted"/>
<dbReference type="EMBL" id="GL698573">
    <property type="protein sequence ID" value="EFY85572.1"/>
    <property type="molecule type" value="Genomic_DNA"/>
</dbReference>
<dbReference type="Pfam" id="PF20516">
    <property type="entry name" value="PDDEXK_12"/>
    <property type="match status" value="1"/>
</dbReference>